<keyword evidence="3" id="KW-1185">Reference proteome</keyword>
<dbReference type="AlphaFoldDB" id="A0A4W2DBL5"/>
<evidence type="ECO:0000313" key="3">
    <source>
        <dbReference type="Proteomes" id="UP000314981"/>
    </source>
</evidence>
<feature type="domain" description="Eukaryotic translation initiation factor 3 subunit E N-terminal" evidence="1">
    <location>
        <begin position="8"/>
        <end position="115"/>
    </location>
</feature>
<dbReference type="Proteomes" id="UP000314981">
    <property type="component" value="Chromosome 5"/>
</dbReference>
<dbReference type="Ensembl" id="ENSBIXT00000050962.1">
    <property type="protein sequence ID" value="ENSBIXP00000023410.1"/>
    <property type="gene ID" value="ENSBIXG00000025894.1"/>
</dbReference>
<sequence>RQEYWRDDLATSIMHFLDQHLVLPLIITRLCYGSIKILYFEDIPHALGETKNHYCCATETASGRSDPTVKMLEDLETPGQMQSARDSQMLFHYLADKHGFRQEYLDTLCVLSHFSRV</sequence>
<dbReference type="SMART" id="SM01186">
    <property type="entry name" value="eIF3_N"/>
    <property type="match status" value="1"/>
</dbReference>
<evidence type="ECO:0000259" key="1">
    <source>
        <dbReference type="SMART" id="SM01186"/>
    </source>
</evidence>
<dbReference type="STRING" id="30522.A0A4W2DBL5"/>
<reference evidence="2" key="2">
    <citation type="submission" date="2025-08" db="UniProtKB">
        <authorList>
            <consortium name="Ensembl"/>
        </authorList>
    </citation>
    <scope>IDENTIFICATION</scope>
</reference>
<dbReference type="InterPro" id="IPR019010">
    <property type="entry name" value="eIF3e_N"/>
</dbReference>
<proteinExistence type="predicted"/>
<name>A0A4W2DBL5_BOBOX</name>
<protein>
    <recommendedName>
        <fullName evidence="1">Eukaryotic translation initiation factor 3 subunit E N-terminal domain-containing protein</fullName>
    </recommendedName>
</protein>
<reference evidence="2 3" key="1">
    <citation type="submission" date="2018-11" db="EMBL/GenBank/DDBJ databases">
        <title>Haplotype-resolved cattle genomes.</title>
        <authorList>
            <person name="Low W.Y."/>
            <person name="Tearle R."/>
            <person name="Bickhart D.M."/>
            <person name="Rosen B.D."/>
            <person name="Koren S."/>
            <person name="Rhie A."/>
            <person name="Hiendleder S."/>
            <person name="Phillippy A.M."/>
            <person name="Smith T.P.L."/>
            <person name="Williams J.L."/>
        </authorList>
    </citation>
    <scope>NUCLEOTIDE SEQUENCE [LARGE SCALE GENOMIC DNA]</scope>
</reference>
<accession>A0A4W2DBL5</accession>
<evidence type="ECO:0000313" key="2">
    <source>
        <dbReference type="Ensembl" id="ENSBIXP00000023410.1"/>
    </source>
</evidence>
<organism evidence="2 3">
    <name type="scientific">Bos indicus x Bos taurus</name>
    <name type="common">Hybrid cattle</name>
    <dbReference type="NCBI Taxonomy" id="30522"/>
    <lineage>
        <taxon>Eukaryota</taxon>
        <taxon>Metazoa</taxon>
        <taxon>Chordata</taxon>
        <taxon>Craniata</taxon>
        <taxon>Vertebrata</taxon>
        <taxon>Euteleostomi</taxon>
        <taxon>Mammalia</taxon>
        <taxon>Eutheria</taxon>
        <taxon>Laurasiatheria</taxon>
        <taxon>Artiodactyla</taxon>
        <taxon>Ruminantia</taxon>
        <taxon>Pecora</taxon>
        <taxon>Bovidae</taxon>
        <taxon>Bovinae</taxon>
        <taxon>Bos</taxon>
    </lineage>
</organism>
<reference evidence="2" key="3">
    <citation type="submission" date="2025-09" db="UniProtKB">
        <authorList>
            <consortium name="Ensembl"/>
        </authorList>
    </citation>
    <scope>IDENTIFICATION</scope>
</reference>